<dbReference type="PROSITE" id="PS50006">
    <property type="entry name" value="FHA_DOMAIN"/>
    <property type="match status" value="1"/>
</dbReference>
<dbReference type="AlphaFoldDB" id="A0A0G4GAP7"/>
<dbReference type="CDD" id="cd00143">
    <property type="entry name" value="PP2Cc"/>
    <property type="match status" value="1"/>
</dbReference>
<evidence type="ECO:0008006" key="10">
    <source>
        <dbReference type="Google" id="ProtNLM"/>
    </source>
</evidence>
<comment type="subcellular location">
    <subcellularLocation>
        <location evidence="1">Membrane</location>
        <topology evidence="1">Peripheral membrane protein</topology>
    </subcellularLocation>
</comment>
<dbReference type="STRING" id="1169540.A0A0G4GAP7"/>
<feature type="compositionally biased region" description="Acidic residues" evidence="5">
    <location>
        <begin position="500"/>
        <end position="510"/>
    </location>
</feature>
<dbReference type="InterPro" id="IPR036457">
    <property type="entry name" value="PPM-type-like_dom_sf"/>
</dbReference>
<dbReference type="Pfam" id="PF00498">
    <property type="entry name" value="FHA"/>
    <property type="match status" value="1"/>
</dbReference>
<feature type="compositionally biased region" description="Low complexity" evidence="5">
    <location>
        <begin position="198"/>
        <end position="237"/>
    </location>
</feature>
<dbReference type="EMBL" id="CDMY01000604">
    <property type="protein sequence ID" value="CEM25870.1"/>
    <property type="molecule type" value="Genomic_DNA"/>
</dbReference>
<evidence type="ECO:0000256" key="4">
    <source>
        <dbReference type="ARBA" id="ARBA00022912"/>
    </source>
</evidence>
<keyword evidence="2" id="KW-0479">Metal-binding</keyword>
<dbReference type="Gene3D" id="2.60.200.20">
    <property type="match status" value="1"/>
</dbReference>
<dbReference type="PANTHER" id="PTHR47992">
    <property type="entry name" value="PROTEIN PHOSPHATASE"/>
    <property type="match status" value="1"/>
</dbReference>
<sequence length="959" mass="102694">MSGDSKGENGPSEATPMATLVEGAAKEGTIDSLDVGPVDLVLKCTKGLFQGRFIYVNRTPQGEVFGSDRSSNEITMYIENANLSLKHAEIKYVERNQNYFLKDAQSDDGTFVKVQGGRRLPIRPSQRLTVDGHEFEIITGDPFTEEAALRHWLIAHRLNTEHFESILSARGLTLLPAIETLFTGWDTSFATPTKKPSDTTTTTTTSSSTEEGSSTATTAGAASEAGSTTTTTSTSDASVEMQQEVLGQMTARERALLRVALKEIRHFMPHPADSEGSDEDVSKRSAWGHSLKLRSVETDQVYGELFMKGGSIGGTGGLPSYAFSPTAARPPPTTPPLPDLPQPQSEPSPIPSPNRTDPASVEEPAEPQDPVSTDDEPVAEADAAAPPAQQPNNVAVKGAMAGAGGAATAEGGEAVATTDSNGGQTAPTSDAPAPAPGGEEGEAKLKEPAAIITPNDVGANGPTAASPIPSDGPSSSTSSGGDAPAPPDDDEAVVASEDACPADEWEGGPDELDKPQLCLPVVVGPEAHEPFGGWGQSEAGQLVSEEGASGSSKGRVKKMGDNFLRRVRAWIDAQDKDGTITLGNLDVPSKLLAVSFQHGSYDVCLWRCPPAQQIEEPADCWVRLLPSQLHCLRPGDIFKIGSLEFTVLRFNTGIGGEIGFRATMEDEEIALQELDVSDRRHASFFAVYDGHGGRDCAEYVRRHLHLNFIERIQRAGGLDGSTNVHKDIVDAIKYAFLKTDSDFLHRVSSGPAHTGSGCAAVCVVVVGGHIWCANCGDSRAVLCRAGQALNLSHDHKPDRVDEHKRIEAAGGFVSYRRVLGRLAVSRAFGDYDYKCIPKRSVDDPNNDEGPAGPLVISEPEIRHEKATSQDEFVLLACDGLFDVFSSQEAVQFVRTRLAEMPRNEQDPHRVVQDLIHEAIHNRRSRDNVTAILLTFKRYIHSHPPQHQTSSSNPSNTQAH</sequence>
<dbReference type="GO" id="GO:0004722">
    <property type="term" value="F:protein serine/threonine phosphatase activity"/>
    <property type="evidence" value="ECO:0007669"/>
    <property type="project" value="InterPro"/>
</dbReference>
<evidence type="ECO:0000256" key="5">
    <source>
        <dbReference type="SAM" id="MobiDB-lite"/>
    </source>
</evidence>
<feature type="compositionally biased region" description="Pro residues" evidence="5">
    <location>
        <begin position="328"/>
        <end position="352"/>
    </location>
</feature>
<feature type="domain" description="PPM-type phosphatase" evidence="7">
    <location>
        <begin position="651"/>
        <end position="935"/>
    </location>
</feature>
<dbReference type="InterPro" id="IPR000253">
    <property type="entry name" value="FHA_dom"/>
</dbReference>
<accession>A0A0G4GAP7</accession>
<name>A0A0G4GAP7_VITBC</name>
<dbReference type="InterPro" id="IPR000222">
    <property type="entry name" value="PP2C_BS"/>
</dbReference>
<evidence type="ECO:0000259" key="6">
    <source>
        <dbReference type="PROSITE" id="PS50006"/>
    </source>
</evidence>
<feature type="compositionally biased region" description="Low complexity" evidence="5">
    <location>
        <begin position="464"/>
        <end position="483"/>
    </location>
</feature>
<dbReference type="InterPro" id="IPR001932">
    <property type="entry name" value="PPM-type_phosphatase-like_dom"/>
</dbReference>
<dbReference type="PROSITE" id="PS51746">
    <property type="entry name" value="PPM_2"/>
    <property type="match status" value="1"/>
</dbReference>
<evidence type="ECO:0000259" key="7">
    <source>
        <dbReference type="PROSITE" id="PS51746"/>
    </source>
</evidence>
<dbReference type="InParanoid" id="A0A0G4GAP7"/>
<dbReference type="OMA" id="VQDYPEQ"/>
<proteinExistence type="predicted"/>
<feature type="region of interest" description="Disordered" evidence="5">
    <location>
        <begin position="189"/>
        <end position="237"/>
    </location>
</feature>
<dbReference type="GO" id="GO:0016020">
    <property type="term" value="C:membrane"/>
    <property type="evidence" value="ECO:0007669"/>
    <property type="project" value="UniProtKB-SubCell"/>
</dbReference>
<organism evidence="8 9">
    <name type="scientific">Vitrella brassicaformis (strain CCMP3155)</name>
    <dbReference type="NCBI Taxonomy" id="1169540"/>
    <lineage>
        <taxon>Eukaryota</taxon>
        <taxon>Sar</taxon>
        <taxon>Alveolata</taxon>
        <taxon>Colpodellida</taxon>
        <taxon>Vitrellaceae</taxon>
        <taxon>Vitrella</taxon>
    </lineage>
</organism>
<dbReference type="Pfam" id="PF00481">
    <property type="entry name" value="PP2C"/>
    <property type="match status" value="1"/>
</dbReference>
<dbReference type="VEuPathDB" id="CryptoDB:Vbra_17272"/>
<dbReference type="SUPFAM" id="SSF81606">
    <property type="entry name" value="PP2C-like"/>
    <property type="match status" value="1"/>
</dbReference>
<keyword evidence="9" id="KW-1185">Reference proteome</keyword>
<feature type="domain" description="FHA" evidence="6">
    <location>
        <begin position="63"/>
        <end position="112"/>
    </location>
</feature>
<dbReference type="SUPFAM" id="SSF49879">
    <property type="entry name" value="SMAD/FHA domain"/>
    <property type="match status" value="1"/>
</dbReference>
<gene>
    <name evidence="8" type="ORF">Vbra_17272</name>
</gene>
<evidence type="ECO:0000256" key="1">
    <source>
        <dbReference type="ARBA" id="ARBA00004170"/>
    </source>
</evidence>
<dbReference type="Proteomes" id="UP000041254">
    <property type="component" value="Unassembled WGS sequence"/>
</dbReference>
<feature type="region of interest" description="Disordered" evidence="5">
    <location>
        <begin position="311"/>
        <end position="514"/>
    </location>
</feature>
<evidence type="ECO:0000256" key="2">
    <source>
        <dbReference type="ARBA" id="ARBA00022723"/>
    </source>
</evidence>
<dbReference type="Gene3D" id="3.60.40.10">
    <property type="entry name" value="PPM-type phosphatase domain"/>
    <property type="match status" value="1"/>
</dbReference>
<evidence type="ECO:0000256" key="3">
    <source>
        <dbReference type="ARBA" id="ARBA00022801"/>
    </source>
</evidence>
<keyword evidence="3" id="KW-0378">Hydrolase</keyword>
<evidence type="ECO:0000313" key="9">
    <source>
        <dbReference type="Proteomes" id="UP000041254"/>
    </source>
</evidence>
<dbReference type="PROSITE" id="PS01032">
    <property type="entry name" value="PPM_1"/>
    <property type="match status" value="1"/>
</dbReference>
<dbReference type="GO" id="GO:0046872">
    <property type="term" value="F:metal ion binding"/>
    <property type="evidence" value="ECO:0007669"/>
    <property type="project" value="UniProtKB-KW"/>
</dbReference>
<protein>
    <recommendedName>
        <fullName evidence="10">PPM-type phosphatase domain-containing protein</fullName>
    </recommendedName>
</protein>
<evidence type="ECO:0000313" key="8">
    <source>
        <dbReference type="EMBL" id="CEM25870.1"/>
    </source>
</evidence>
<reference evidence="8 9" key="1">
    <citation type="submission" date="2014-11" db="EMBL/GenBank/DDBJ databases">
        <authorList>
            <person name="Zhu J."/>
            <person name="Qi W."/>
            <person name="Song R."/>
        </authorList>
    </citation>
    <scope>NUCLEOTIDE SEQUENCE [LARGE SCALE GENOMIC DNA]</scope>
</reference>
<dbReference type="InterPro" id="IPR015655">
    <property type="entry name" value="PP2C"/>
</dbReference>
<dbReference type="SMART" id="SM00332">
    <property type="entry name" value="PP2Cc"/>
    <property type="match status" value="1"/>
</dbReference>
<keyword evidence="4" id="KW-0904">Protein phosphatase</keyword>
<dbReference type="OrthoDB" id="432045at2759"/>
<feature type="compositionally biased region" description="Low complexity" evidence="5">
    <location>
        <begin position="380"/>
        <end position="418"/>
    </location>
</feature>
<dbReference type="CDD" id="cd00060">
    <property type="entry name" value="FHA"/>
    <property type="match status" value="1"/>
</dbReference>
<dbReference type="InterPro" id="IPR008984">
    <property type="entry name" value="SMAD_FHA_dom_sf"/>
</dbReference>